<sequence length="358" mass="38837">MKGFLLLVLISALLLTGFLFVRSRSSSMNGGGLTGILEILRRTKTPTDSALPRAGKGGASPFGVMLAGKSVDVASQLGVSYYRPSSIFIDKWNGNCTECDLVVAQDLKLILTVRNNGGAGQPTSPPADLEAYKRTLKSVLDKYKPEILAVENEENSQTLFYSGSPSQYHQELKAACEVAHSKGIKCTNGGLVSSLVALLVANNYIEKGDNSKAEDFIKLTLRDDQYDKFQKAGGFSSKAIIDQIETGKEFVSGYKNAGADYINFHWYIADTTALGEAVDYLEAASGLNALTNEVGQQRNEDPNQVTSVMQKIVDLKLPYAVWFSMDVPGFGGARSLLNPDGTLRPNGEAFRDFIDKNF</sequence>
<evidence type="ECO:0000313" key="1">
    <source>
        <dbReference type="EMBL" id="OGM16021.1"/>
    </source>
</evidence>
<reference evidence="1 2" key="1">
    <citation type="journal article" date="2016" name="Nat. Commun.">
        <title>Thousands of microbial genomes shed light on interconnected biogeochemical processes in an aquifer system.</title>
        <authorList>
            <person name="Anantharaman K."/>
            <person name="Brown C.T."/>
            <person name="Hug L.A."/>
            <person name="Sharon I."/>
            <person name="Castelle C.J."/>
            <person name="Probst A.J."/>
            <person name="Thomas B.C."/>
            <person name="Singh A."/>
            <person name="Wilkins M.J."/>
            <person name="Karaoz U."/>
            <person name="Brodie E.L."/>
            <person name="Williams K.H."/>
            <person name="Hubbard S.S."/>
            <person name="Banfield J.F."/>
        </authorList>
    </citation>
    <scope>NUCLEOTIDE SEQUENCE [LARGE SCALE GENOMIC DNA]</scope>
</reference>
<protein>
    <recommendedName>
        <fullName evidence="3">Asl1-like glycosyl hydrolase catalytic domain-containing protein</fullName>
    </recommendedName>
</protein>
<dbReference type="Proteomes" id="UP000177382">
    <property type="component" value="Unassembled WGS sequence"/>
</dbReference>
<comment type="caution">
    <text evidence="1">The sequence shown here is derived from an EMBL/GenBank/DDBJ whole genome shotgun (WGS) entry which is preliminary data.</text>
</comment>
<dbReference type="SUPFAM" id="SSF51445">
    <property type="entry name" value="(Trans)glycosidases"/>
    <property type="match status" value="1"/>
</dbReference>
<dbReference type="Gene3D" id="3.20.20.80">
    <property type="entry name" value="Glycosidases"/>
    <property type="match status" value="1"/>
</dbReference>
<organism evidence="1 2">
    <name type="scientific">Candidatus Woesebacteria bacterium RBG_16_42_24</name>
    <dbReference type="NCBI Taxonomy" id="1802485"/>
    <lineage>
        <taxon>Bacteria</taxon>
        <taxon>Candidatus Woeseibacteriota</taxon>
    </lineage>
</organism>
<dbReference type="STRING" id="1802485.A2V97_04630"/>
<accession>A0A1F7XLY1</accession>
<dbReference type="InterPro" id="IPR017853">
    <property type="entry name" value="GH"/>
</dbReference>
<name>A0A1F7XLY1_9BACT</name>
<evidence type="ECO:0008006" key="3">
    <source>
        <dbReference type="Google" id="ProtNLM"/>
    </source>
</evidence>
<dbReference type="AlphaFoldDB" id="A0A1F7XLY1"/>
<gene>
    <name evidence="1" type="ORF">A2V97_04630</name>
</gene>
<proteinExistence type="predicted"/>
<dbReference type="EMBL" id="MGFX01000001">
    <property type="protein sequence ID" value="OGM16021.1"/>
    <property type="molecule type" value="Genomic_DNA"/>
</dbReference>
<evidence type="ECO:0000313" key="2">
    <source>
        <dbReference type="Proteomes" id="UP000177382"/>
    </source>
</evidence>